<dbReference type="PROSITE" id="PS50222">
    <property type="entry name" value="EF_HAND_2"/>
    <property type="match status" value="1"/>
</dbReference>
<reference evidence="5" key="1">
    <citation type="journal article" date="2015" name="PLoS Genet.">
        <title>Genome Sequence and Transcriptome Analyses of Chrysochromulina tobin: Metabolic Tools for Enhanced Algal Fitness in the Prominent Order Prymnesiales (Haptophyceae).</title>
        <authorList>
            <person name="Hovde B.T."/>
            <person name="Deodato C.R."/>
            <person name="Hunsperger H.M."/>
            <person name="Ryken S.A."/>
            <person name="Yost W."/>
            <person name="Jha R.K."/>
            <person name="Patterson J."/>
            <person name="Monnat R.J. Jr."/>
            <person name="Barlow S.B."/>
            <person name="Starkenburg S.R."/>
            <person name="Cattolico R.A."/>
        </authorList>
    </citation>
    <scope>NUCLEOTIDE SEQUENCE</scope>
    <source>
        <strain evidence="5">CCMP291</strain>
    </source>
</reference>
<dbReference type="EMBL" id="JWZX01002964">
    <property type="protein sequence ID" value="KOO25523.1"/>
    <property type="molecule type" value="Genomic_DNA"/>
</dbReference>
<evidence type="ECO:0000313" key="5">
    <source>
        <dbReference type="Proteomes" id="UP000037460"/>
    </source>
</evidence>
<evidence type="ECO:0000313" key="4">
    <source>
        <dbReference type="EMBL" id="KOO25523.1"/>
    </source>
</evidence>
<dbReference type="SMART" id="SM00054">
    <property type="entry name" value="EFh"/>
    <property type="match status" value="2"/>
</dbReference>
<feature type="compositionally biased region" description="Basic and acidic residues" evidence="2">
    <location>
        <begin position="32"/>
        <end position="53"/>
    </location>
</feature>
<accession>A0A0M0JH26</accession>
<proteinExistence type="predicted"/>
<name>A0A0M0JH26_9EUKA</name>
<feature type="domain" description="EF-hand" evidence="3">
    <location>
        <begin position="135"/>
        <end position="170"/>
    </location>
</feature>
<feature type="region of interest" description="Disordered" evidence="2">
    <location>
        <begin position="1"/>
        <end position="70"/>
    </location>
</feature>
<dbReference type="GO" id="GO:0005509">
    <property type="term" value="F:calcium ion binding"/>
    <property type="evidence" value="ECO:0007669"/>
    <property type="project" value="InterPro"/>
</dbReference>
<dbReference type="Pfam" id="PF13499">
    <property type="entry name" value="EF-hand_7"/>
    <property type="match status" value="1"/>
</dbReference>
<dbReference type="PROSITE" id="PS00018">
    <property type="entry name" value="EF_HAND_1"/>
    <property type="match status" value="1"/>
</dbReference>
<organism evidence="4 5">
    <name type="scientific">Chrysochromulina tobinii</name>
    <dbReference type="NCBI Taxonomy" id="1460289"/>
    <lineage>
        <taxon>Eukaryota</taxon>
        <taxon>Haptista</taxon>
        <taxon>Haptophyta</taxon>
        <taxon>Prymnesiophyceae</taxon>
        <taxon>Prymnesiales</taxon>
        <taxon>Chrysochromulinaceae</taxon>
        <taxon>Chrysochromulina</taxon>
    </lineage>
</organism>
<protein>
    <recommendedName>
        <fullName evidence="3">EF-hand domain-containing protein</fullName>
    </recommendedName>
</protein>
<dbReference type="CDD" id="cd00051">
    <property type="entry name" value="EFh"/>
    <property type="match status" value="1"/>
</dbReference>
<dbReference type="Proteomes" id="UP000037460">
    <property type="component" value="Unassembled WGS sequence"/>
</dbReference>
<comment type="caution">
    <text evidence="4">The sequence shown here is derived from an EMBL/GenBank/DDBJ whole genome shotgun (WGS) entry which is preliminary data.</text>
</comment>
<feature type="compositionally biased region" description="Low complexity" evidence="2">
    <location>
        <begin position="16"/>
        <end position="31"/>
    </location>
</feature>
<dbReference type="AlphaFoldDB" id="A0A0M0JH26"/>
<dbReference type="InterPro" id="IPR018247">
    <property type="entry name" value="EF_Hand_1_Ca_BS"/>
</dbReference>
<gene>
    <name evidence="4" type="ORF">Ctob_005697</name>
</gene>
<dbReference type="SUPFAM" id="SSF47473">
    <property type="entry name" value="EF-hand"/>
    <property type="match status" value="1"/>
</dbReference>
<keyword evidence="5" id="KW-1185">Reference proteome</keyword>
<dbReference type="InterPro" id="IPR011992">
    <property type="entry name" value="EF-hand-dom_pair"/>
</dbReference>
<dbReference type="InterPro" id="IPR002048">
    <property type="entry name" value="EF_hand_dom"/>
</dbReference>
<evidence type="ECO:0000259" key="3">
    <source>
        <dbReference type="PROSITE" id="PS50222"/>
    </source>
</evidence>
<dbReference type="OrthoDB" id="1597724at2759"/>
<keyword evidence="1" id="KW-0106">Calcium</keyword>
<dbReference type="Gene3D" id="1.10.238.10">
    <property type="entry name" value="EF-hand"/>
    <property type="match status" value="1"/>
</dbReference>
<sequence length="465" mass="49237">MGKKHLALGPDGLTLTRKATAGTPARPAATAKEGKEKDKKAVDAKPKAGDGKARKPNGAMTGASPDPMDPVNRLKILGAIDLDESRPIPAQISEAMQRSALRVMDVFKGFDTERLDGRISRNEFKRGLVALQFDVPEKYLDELFDSFDPDGSGELELNEFTKMLPATGAHARSAIAHGASTRVGRAATSALLTLRGGEEPSDALLQATYSCNQLYSSVLADAMSEVAALRKSVAGGEAVPTFGAKADEIVADACDKFEAEAPKGDAEVSAVYSSRAEELRATLVTSLEPVFVQQICLLKDAAMEQFKRGMVGDGDASESLAAAEGAFVREASASVPGKTGWSFKLERASLVGAMQAILVEQKKAQQAKLATASQMQTALSYLQMQQQQMQALQAQYMGGQGGKWNLGGAYRPPDTNINLSASYQQGRTNLQVSMVPDEGANLLGPNGFTQGVGPANLGLSFNIHI</sequence>
<evidence type="ECO:0000256" key="1">
    <source>
        <dbReference type="ARBA" id="ARBA00022837"/>
    </source>
</evidence>
<evidence type="ECO:0000256" key="2">
    <source>
        <dbReference type="SAM" id="MobiDB-lite"/>
    </source>
</evidence>